<feature type="region of interest" description="Disordered" evidence="1">
    <location>
        <begin position="471"/>
        <end position="494"/>
    </location>
</feature>
<accession>A0AAE0I6I6</accession>
<dbReference type="PANTHER" id="PTHR38694:SF1">
    <property type="entry name" value="PEROXIN DOMAIN-CONTAINING PROTEIN"/>
    <property type="match status" value="1"/>
</dbReference>
<organism evidence="3 4">
    <name type="scientific">Apodospora peruviana</name>
    <dbReference type="NCBI Taxonomy" id="516989"/>
    <lineage>
        <taxon>Eukaryota</taxon>
        <taxon>Fungi</taxon>
        <taxon>Dikarya</taxon>
        <taxon>Ascomycota</taxon>
        <taxon>Pezizomycotina</taxon>
        <taxon>Sordariomycetes</taxon>
        <taxon>Sordariomycetidae</taxon>
        <taxon>Sordariales</taxon>
        <taxon>Lasiosphaeriaceae</taxon>
        <taxon>Apodospora</taxon>
    </lineage>
</organism>
<dbReference type="PANTHER" id="PTHR38694">
    <property type="entry name" value="CONSERVED EXPRESSED PROTEIN"/>
    <property type="match status" value="1"/>
</dbReference>
<evidence type="ECO:0000313" key="4">
    <source>
        <dbReference type="Proteomes" id="UP001283341"/>
    </source>
</evidence>
<feature type="compositionally biased region" description="Polar residues" evidence="1">
    <location>
        <begin position="79"/>
        <end position="94"/>
    </location>
</feature>
<feature type="compositionally biased region" description="Basic and acidic residues" evidence="1">
    <location>
        <begin position="511"/>
        <end position="525"/>
    </location>
</feature>
<keyword evidence="2" id="KW-0472">Membrane</keyword>
<dbReference type="InterPro" id="IPR021709">
    <property type="entry name" value="DUF3292"/>
</dbReference>
<evidence type="ECO:0000313" key="3">
    <source>
        <dbReference type="EMBL" id="KAK3319406.1"/>
    </source>
</evidence>
<reference evidence="3" key="2">
    <citation type="submission" date="2023-06" db="EMBL/GenBank/DDBJ databases">
        <authorList>
            <consortium name="Lawrence Berkeley National Laboratory"/>
            <person name="Haridas S."/>
            <person name="Hensen N."/>
            <person name="Bonometti L."/>
            <person name="Westerberg I."/>
            <person name="Brannstrom I.O."/>
            <person name="Guillou S."/>
            <person name="Cros-Aarteil S."/>
            <person name="Calhoun S."/>
            <person name="Kuo A."/>
            <person name="Mondo S."/>
            <person name="Pangilinan J."/>
            <person name="Riley R."/>
            <person name="Labutti K."/>
            <person name="Andreopoulos B."/>
            <person name="Lipzen A."/>
            <person name="Chen C."/>
            <person name="Yanf M."/>
            <person name="Daum C."/>
            <person name="Ng V."/>
            <person name="Clum A."/>
            <person name="Steindorff A."/>
            <person name="Ohm R."/>
            <person name="Martin F."/>
            <person name="Silar P."/>
            <person name="Natvig D."/>
            <person name="Lalanne C."/>
            <person name="Gautier V."/>
            <person name="Ament-Velasquez S.L."/>
            <person name="Kruys A."/>
            <person name="Hutchinson M.I."/>
            <person name="Powell A.J."/>
            <person name="Barry K."/>
            <person name="Miller A.N."/>
            <person name="Grigoriev I.V."/>
            <person name="Debuchy R."/>
            <person name="Gladieux P."/>
            <person name="Thoren M.H."/>
            <person name="Johannesson H."/>
        </authorList>
    </citation>
    <scope>NUCLEOTIDE SEQUENCE</scope>
    <source>
        <strain evidence="3">CBS 118394</strain>
    </source>
</reference>
<reference evidence="3" key="1">
    <citation type="journal article" date="2023" name="Mol. Phylogenet. Evol.">
        <title>Genome-scale phylogeny and comparative genomics of the fungal order Sordariales.</title>
        <authorList>
            <person name="Hensen N."/>
            <person name="Bonometti L."/>
            <person name="Westerberg I."/>
            <person name="Brannstrom I.O."/>
            <person name="Guillou S."/>
            <person name="Cros-Aarteil S."/>
            <person name="Calhoun S."/>
            <person name="Haridas S."/>
            <person name="Kuo A."/>
            <person name="Mondo S."/>
            <person name="Pangilinan J."/>
            <person name="Riley R."/>
            <person name="LaButti K."/>
            <person name="Andreopoulos B."/>
            <person name="Lipzen A."/>
            <person name="Chen C."/>
            <person name="Yan M."/>
            <person name="Daum C."/>
            <person name="Ng V."/>
            <person name="Clum A."/>
            <person name="Steindorff A."/>
            <person name="Ohm R.A."/>
            <person name="Martin F."/>
            <person name="Silar P."/>
            <person name="Natvig D.O."/>
            <person name="Lalanne C."/>
            <person name="Gautier V."/>
            <person name="Ament-Velasquez S.L."/>
            <person name="Kruys A."/>
            <person name="Hutchinson M.I."/>
            <person name="Powell A.J."/>
            <person name="Barry K."/>
            <person name="Miller A.N."/>
            <person name="Grigoriev I.V."/>
            <person name="Debuchy R."/>
            <person name="Gladieux P."/>
            <person name="Hiltunen Thoren M."/>
            <person name="Johannesson H."/>
        </authorList>
    </citation>
    <scope>NUCLEOTIDE SEQUENCE</scope>
    <source>
        <strain evidence="3">CBS 118394</strain>
    </source>
</reference>
<dbReference type="AlphaFoldDB" id="A0AAE0I6I6"/>
<evidence type="ECO:0000256" key="1">
    <source>
        <dbReference type="SAM" id="MobiDB-lite"/>
    </source>
</evidence>
<keyword evidence="2" id="KW-0812">Transmembrane</keyword>
<keyword evidence="4" id="KW-1185">Reference proteome</keyword>
<evidence type="ECO:0000256" key="2">
    <source>
        <dbReference type="SAM" id="Phobius"/>
    </source>
</evidence>
<feature type="region of interest" description="Disordered" evidence="1">
    <location>
        <begin position="511"/>
        <end position="550"/>
    </location>
</feature>
<dbReference type="EMBL" id="JAUEDM010000004">
    <property type="protein sequence ID" value="KAK3319406.1"/>
    <property type="molecule type" value="Genomic_DNA"/>
</dbReference>
<gene>
    <name evidence="3" type="ORF">B0H66DRAFT_268337</name>
</gene>
<feature type="compositionally biased region" description="Basic and acidic residues" evidence="1">
    <location>
        <begin position="95"/>
        <end position="112"/>
    </location>
</feature>
<protein>
    <submittedName>
        <fullName evidence="3">Uncharacterized protein</fullName>
    </submittedName>
</protein>
<keyword evidence="2" id="KW-1133">Transmembrane helix</keyword>
<feature type="compositionally biased region" description="Low complexity" evidence="1">
    <location>
        <begin position="483"/>
        <end position="494"/>
    </location>
</feature>
<comment type="caution">
    <text evidence="3">The sequence shown here is derived from an EMBL/GenBank/DDBJ whole genome shotgun (WGS) entry which is preliminary data.</text>
</comment>
<feature type="transmembrane region" description="Helical" evidence="2">
    <location>
        <begin position="388"/>
        <end position="408"/>
    </location>
</feature>
<feature type="transmembrane region" description="Helical" evidence="2">
    <location>
        <begin position="219"/>
        <end position="248"/>
    </location>
</feature>
<sequence length="729" mass="80894">MVVVLSSKLRPESPYSLNFSSLFDIDKTPYLSYTLFYSVSTLMMDPNGSEMEPPPFPAASGEAMYLDGQKPVDIRTPHESSATASHKLADTNSNEVHENGTAKHHEMETTDARKDVKDLGWHSKDDVGNLPHYELFDGLPNEELWKLLRRFNKQMFHVKATHDCPTNDLDLEIVRQEVFTADKFRTHIERFYMTIVVDLFNLWKHIARLRSWRETRRTAVFFAFYAVAWIFDRLIASFVIFLVTLILLPHLRDVCFPHAPPAIIDGDTGGVKKPMARVLASDSLTGAPETHPGEAVEQEAHSFVNSIIEIAIGMASGQSPQDIANAKDKTGGNLTAAEQDKTKNPVSDAVWEEALPALHAIASITDTYERFGNVLSPTVPFEKFKPRLVIAAYMLVPLFICSNFVSTYMMLKGVGFVIGFGLFGDPVIRWGVEQLSSMYPHWEKFLEIKNTILKGVPTNAQLTLTLLRIGERNRSPIPPPPSARSARNPPKTLLGQEGLDELLDVPKQDIDKAIYPDPDDEKKAADGSGAGDDYYNNQKKAEQKKPKTPSRIMAAVKHLVRGSLGAVGTADRAAAKAGLKQAKFRAGAVKMNKPPEGTGGPTRFPARFDGKKGYAWIKTEKGDTMSERPVSLLGWTGGKSDTESAGYLPESEPSPIWVMNIADIKEIQKTGGLGWKSKILVGWATDGEITDGIIIRDGTGKEYHITAITLRDELFNRLVAIGDQMWESW</sequence>
<feature type="region of interest" description="Disordered" evidence="1">
    <location>
        <begin position="75"/>
        <end position="112"/>
    </location>
</feature>
<dbReference type="Pfam" id="PF11696">
    <property type="entry name" value="DUF3292"/>
    <property type="match status" value="1"/>
</dbReference>
<dbReference type="Proteomes" id="UP001283341">
    <property type="component" value="Unassembled WGS sequence"/>
</dbReference>
<name>A0AAE0I6I6_9PEZI</name>
<proteinExistence type="predicted"/>